<dbReference type="Gene3D" id="3.90.950.10">
    <property type="match status" value="1"/>
</dbReference>
<comment type="caution">
    <text evidence="5">Lacks conserved residue(s) required for the propagation of feature annotation.</text>
</comment>
<keyword evidence="3 5" id="KW-0378">Hydrolase</keyword>
<evidence type="ECO:0000256" key="5">
    <source>
        <dbReference type="HAMAP-Rule" id="MF_00528"/>
    </source>
</evidence>
<proteinExistence type="inferred from homology"/>
<evidence type="ECO:0000256" key="4">
    <source>
        <dbReference type="ARBA" id="ARBA00023080"/>
    </source>
</evidence>
<dbReference type="NCBIfam" id="TIGR00172">
    <property type="entry name" value="maf"/>
    <property type="match status" value="1"/>
</dbReference>
<evidence type="ECO:0000256" key="3">
    <source>
        <dbReference type="ARBA" id="ARBA00022801"/>
    </source>
</evidence>
<dbReference type="KEGG" id="smaa:IT774_09395"/>
<evidence type="ECO:0000313" key="6">
    <source>
        <dbReference type="EMBL" id="QPG04469.1"/>
    </source>
</evidence>
<evidence type="ECO:0000313" key="7">
    <source>
        <dbReference type="Proteomes" id="UP000595095"/>
    </source>
</evidence>
<dbReference type="GO" id="GO:0005737">
    <property type="term" value="C:cytoplasm"/>
    <property type="evidence" value="ECO:0007669"/>
    <property type="project" value="UniProtKB-SubCell"/>
</dbReference>
<comment type="catalytic activity">
    <reaction evidence="5">
        <text>N(7)-methyl-GTP + H2O = N(7)-methyl-GMP + diphosphate + H(+)</text>
        <dbReference type="Rhea" id="RHEA:58744"/>
        <dbReference type="ChEBI" id="CHEBI:15377"/>
        <dbReference type="ChEBI" id="CHEBI:15378"/>
        <dbReference type="ChEBI" id="CHEBI:33019"/>
        <dbReference type="ChEBI" id="CHEBI:58285"/>
        <dbReference type="ChEBI" id="CHEBI:87133"/>
    </reaction>
</comment>
<name>A0A7S9DV10_9ALTE</name>
<dbReference type="Proteomes" id="UP000595095">
    <property type="component" value="Chromosome"/>
</dbReference>
<dbReference type="GO" id="GO:0047429">
    <property type="term" value="F:nucleoside triphosphate diphosphatase activity"/>
    <property type="evidence" value="ECO:0007669"/>
    <property type="project" value="InterPro"/>
</dbReference>
<dbReference type="EC" id="3.6.1.-" evidence="5"/>
<dbReference type="HAMAP" id="MF_00528">
    <property type="entry name" value="Maf"/>
    <property type="match status" value="1"/>
</dbReference>
<feature type="active site" description="Proton acceptor" evidence="5">
    <location>
        <position position="69"/>
    </location>
</feature>
<comment type="function">
    <text evidence="5">Nucleoside triphosphate pyrophosphatase that hydrolyzes 7-methyl-GTP (m(7)GTP). May have a dual role in cell division arrest and in preventing the incorporation of modified nucleotides into cellular nucleic acids.</text>
</comment>
<dbReference type="PIRSF" id="PIRSF006305">
    <property type="entry name" value="Maf"/>
    <property type="match status" value="1"/>
</dbReference>
<organism evidence="6 7">
    <name type="scientific">Salinimonas marina</name>
    <dbReference type="NCBI Taxonomy" id="2785918"/>
    <lineage>
        <taxon>Bacteria</taxon>
        <taxon>Pseudomonadati</taxon>
        <taxon>Pseudomonadota</taxon>
        <taxon>Gammaproteobacteria</taxon>
        <taxon>Alteromonadales</taxon>
        <taxon>Alteromonadaceae</taxon>
        <taxon>Alteromonas/Salinimonas group</taxon>
        <taxon>Salinimonas</taxon>
    </lineage>
</organism>
<dbReference type="Pfam" id="PF02545">
    <property type="entry name" value="Maf"/>
    <property type="match status" value="1"/>
</dbReference>
<gene>
    <name evidence="6" type="primary">maf</name>
    <name evidence="6" type="ORF">IT774_09395</name>
</gene>
<dbReference type="PANTHER" id="PTHR43213">
    <property type="entry name" value="BIFUNCTIONAL DTTP/UTP PYROPHOSPHATASE/METHYLTRANSFERASE PROTEIN-RELATED"/>
    <property type="match status" value="1"/>
</dbReference>
<feature type="site" description="Important for substrate specificity" evidence="5">
    <location>
        <position position="12"/>
    </location>
</feature>
<dbReference type="EMBL" id="CP064795">
    <property type="protein sequence ID" value="QPG04469.1"/>
    <property type="molecule type" value="Genomic_DNA"/>
</dbReference>
<protein>
    <recommendedName>
        <fullName evidence="5">7-methyl-GTP pyrophosphatase</fullName>
        <shortName evidence="5">m(7)GTP pyrophosphatase</shortName>
        <ecNumber evidence="5">3.6.1.-</ecNumber>
    </recommendedName>
</protein>
<sequence>MQKIILASSSKYRQALLANLGIEASTIAPQIDETPRPEETGEQLALRLAIAKSEKIGQHHPEAVTIGSDQVAVLTHADESFSLMGKPGTIDNAVAQLRACAGNRVTFYTAVSLYTCERQVSAVEATEVWFCPLTEAAIRAYVEFEQPLDCAGSFKCEGVGALLFERIDGRDPNSLIGLPTMLLRDLFARLDIDLLALATTAR</sequence>
<evidence type="ECO:0000256" key="1">
    <source>
        <dbReference type="ARBA" id="ARBA00004496"/>
    </source>
</evidence>
<dbReference type="GO" id="GO:0009117">
    <property type="term" value="P:nucleotide metabolic process"/>
    <property type="evidence" value="ECO:0007669"/>
    <property type="project" value="UniProtKB-KW"/>
</dbReference>
<dbReference type="SUPFAM" id="SSF52972">
    <property type="entry name" value="ITPase-like"/>
    <property type="match status" value="1"/>
</dbReference>
<dbReference type="InterPro" id="IPR003697">
    <property type="entry name" value="Maf-like"/>
</dbReference>
<dbReference type="PANTHER" id="PTHR43213:SF10">
    <property type="entry name" value="7-METHYL-GTP PYROPHOSPHATASE"/>
    <property type="match status" value="1"/>
</dbReference>
<dbReference type="InterPro" id="IPR029001">
    <property type="entry name" value="ITPase-like_fam"/>
</dbReference>
<keyword evidence="7" id="KW-1185">Reference proteome</keyword>
<evidence type="ECO:0000256" key="2">
    <source>
        <dbReference type="ARBA" id="ARBA00022490"/>
    </source>
</evidence>
<comment type="cofactor">
    <cofactor evidence="5">
        <name>a divalent metal cation</name>
        <dbReference type="ChEBI" id="CHEBI:60240"/>
    </cofactor>
</comment>
<dbReference type="CDD" id="cd00555">
    <property type="entry name" value="Maf"/>
    <property type="match status" value="1"/>
</dbReference>
<reference evidence="6 7" key="1">
    <citation type="submission" date="2020-11" db="EMBL/GenBank/DDBJ databases">
        <title>Complete genome sequence for Salinimonas sp. strain G2-b.</title>
        <authorList>
            <person name="Park S.-J."/>
        </authorList>
    </citation>
    <scope>NUCLEOTIDE SEQUENCE [LARGE SCALE GENOMIC DNA]</scope>
    <source>
        <strain evidence="6 7">G2-b</strain>
    </source>
</reference>
<feature type="site" description="Important for substrate specificity" evidence="5">
    <location>
        <position position="70"/>
    </location>
</feature>
<accession>A0A7S9DV10</accession>
<feature type="site" description="Important for substrate specificity" evidence="5">
    <location>
        <position position="157"/>
    </location>
</feature>
<comment type="subcellular location">
    <subcellularLocation>
        <location evidence="1 5">Cytoplasm</location>
    </subcellularLocation>
</comment>
<keyword evidence="4 5" id="KW-0546">Nucleotide metabolism</keyword>
<dbReference type="RefSeq" id="WP_195809563.1">
    <property type="nucleotide sequence ID" value="NZ_CP064795.1"/>
</dbReference>
<dbReference type="AlphaFoldDB" id="A0A7S9DV10"/>
<comment type="similarity">
    <text evidence="5">Belongs to the Maf family. YceF subfamily.</text>
</comment>
<keyword evidence="2 5" id="KW-0963">Cytoplasm</keyword>